<keyword evidence="2" id="KW-0547">Nucleotide-binding</keyword>
<keyword evidence="6" id="KW-1185">Reference proteome</keyword>
<dbReference type="Gene3D" id="3.40.50.300">
    <property type="entry name" value="P-loop containing nucleotide triphosphate hydrolases"/>
    <property type="match status" value="1"/>
</dbReference>
<evidence type="ECO:0000256" key="2">
    <source>
        <dbReference type="ARBA" id="ARBA00022840"/>
    </source>
</evidence>
<dbReference type="InterPro" id="IPR002182">
    <property type="entry name" value="NB-ARC"/>
</dbReference>
<accession>A0A7J6VLY5</accession>
<dbReference type="PANTHER" id="PTHR33463">
    <property type="entry name" value="NB-ARC DOMAIN-CONTAINING PROTEIN-RELATED"/>
    <property type="match status" value="1"/>
</dbReference>
<feature type="domain" description="AAA+ ATPase" evidence="4">
    <location>
        <begin position="170"/>
        <end position="307"/>
    </location>
</feature>
<dbReference type="InterPro" id="IPR027417">
    <property type="entry name" value="P-loop_NTPase"/>
</dbReference>
<dbReference type="InterPro" id="IPR042197">
    <property type="entry name" value="Apaf_helical"/>
</dbReference>
<keyword evidence="3" id="KW-0175">Coiled coil</keyword>
<dbReference type="Gene3D" id="1.10.8.430">
    <property type="entry name" value="Helical domain of apoptotic protease-activating factors"/>
    <property type="match status" value="1"/>
</dbReference>
<gene>
    <name evidence="5" type="ORF">FRX31_025263</name>
</gene>
<reference evidence="5 6" key="1">
    <citation type="submission" date="2020-06" db="EMBL/GenBank/DDBJ databases">
        <title>Transcriptomic and genomic resources for Thalictrum thalictroides and T. hernandezii: Facilitating candidate gene discovery in an emerging model plant lineage.</title>
        <authorList>
            <person name="Arias T."/>
            <person name="Riano-Pachon D.M."/>
            <person name="Di Stilio V.S."/>
        </authorList>
    </citation>
    <scope>NUCLEOTIDE SEQUENCE [LARGE SCALE GENOMIC DNA]</scope>
    <source>
        <strain evidence="6">cv. WT478/WT964</strain>
        <tissue evidence="5">Leaves</tissue>
    </source>
</reference>
<proteinExistence type="predicted"/>
<evidence type="ECO:0000259" key="4">
    <source>
        <dbReference type="SMART" id="SM00382"/>
    </source>
</evidence>
<dbReference type="Proteomes" id="UP000554482">
    <property type="component" value="Unassembled WGS sequence"/>
</dbReference>
<evidence type="ECO:0000313" key="6">
    <source>
        <dbReference type="Proteomes" id="UP000554482"/>
    </source>
</evidence>
<evidence type="ECO:0000256" key="3">
    <source>
        <dbReference type="SAM" id="Coils"/>
    </source>
</evidence>
<comment type="caution">
    <text evidence="5">The sequence shown here is derived from an EMBL/GenBank/DDBJ whole genome shotgun (WGS) entry which is preliminary data.</text>
</comment>
<sequence>MEIAGAAAGEVTKSILSHLEREISYLVHFNRNVQNLRTNIDQLIATRDVVQRSIDAALNNNQVIREPVHVWLQKVEKVQEEATQLSNEAGLVNNWFKGWCCARFSLGRKAHKKNLEIQQALLDKRNTFGDIVSDPKPTQSLEIVVDGDFDDFASRESTTKKITEALKDGEIGLIGVFGMPGVGKTMLLEAVSNKVKKERLFDEVVMVTVSQNPDLERIQDNIAKGLDLRFGDGDTSFNRKAKLCERINQGKKTLVVLDDLWERLEIAKVGIPHKNVNKDCKVVFTTRYRGVCGKMESDVSIEVTTLTVKDSWQLFQKRAGDDPHNSILPGAAKDIANECEGLPLAIATLGRALRDKHETVWNDALQQLRKSNFDGMSPVNSSIEMSYNFLSSEEKKMCFLFCCLYPEDHKININNIFHHVMGEKLLRNADTFVEARSMFRLIVDELVSSCLL</sequence>
<dbReference type="InterPro" id="IPR050905">
    <property type="entry name" value="Plant_NBS-LRR"/>
</dbReference>
<dbReference type="SMART" id="SM00382">
    <property type="entry name" value="AAA"/>
    <property type="match status" value="1"/>
</dbReference>
<dbReference type="EMBL" id="JABWDY010031077">
    <property type="protein sequence ID" value="KAF5185150.1"/>
    <property type="molecule type" value="Genomic_DNA"/>
</dbReference>
<dbReference type="SUPFAM" id="SSF52540">
    <property type="entry name" value="P-loop containing nucleoside triphosphate hydrolases"/>
    <property type="match status" value="1"/>
</dbReference>
<evidence type="ECO:0000256" key="1">
    <source>
        <dbReference type="ARBA" id="ARBA00022821"/>
    </source>
</evidence>
<dbReference type="Pfam" id="PF00931">
    <property type="entry name" value="NB-ARC"/>
    <property type="match status" value="1"/>
</dbReference>
<feature type="coiled-coil region" evidence="3">
    <location>
        <begin position="26"/>
        <end position="88"/>
    </location>
</feature>
<organism evidence="5 6">
    <name type="scientific">Thalictrum thalictroides</name>
    <name type="common">Rue-anemone</name>
    <name type="synonym">Anemone thalictroides</name>
    <dbReference type="NCBI Taxonomy" id="46969"/>
    <lineage>
        <taxon>Eukaryota</taxon>
        <taxon>Viridiplantae</taxon>
        <taxon>Streptophyta</taxon>
        <taxon>Embryophyta</taxon>
        <taxon>Tracheophyta</taxon>
        <taxon>Spermatophyta</taxon>
        <taxon>Magnoliopsida</taxon>
        <taxon>Ranunculales</taxon>
        <taxon>Ranunculaceae</taxon>
        <taxon>Thalictroideae</taxon>
        <taxon>Thalictrum</taxon>
    </lineage>
</organism>
<protein>
    <submittedName>
        <fullName evidence="5">Disease resistance protein summ2</fullName>
    </submittedName>
</protein>
<keyword evidence="1" id="KW-0611">Plant defense</keyword>
<dbReference type="PANTHER" id="PTHR33463:SF169">
    <property type="entry name" value="AAA+ ATPASE DOMAIN-CONTAINING PROTEIN"/>
    <property type="match status" value="1"/>
</dbReference>
<dbReference type="GO" id="GO:0006952">
    <property type="term" value="P:defense response"/>
    <property type="evidence" value="ECO:0007669"/>
    <property type="project" value="UniProtKB-KW"/>
</dbReference>
<dbReference type="AlphaFoldDB" id="A0A7J6VLY5"/>
<dbReference type="OrthoDB" id="1898799at2759"/>
<dbReference type="InterPro" id="IPR003593">
    <property type="entry name" value="AAA+_ATPase"/>
</dbReference>
<name>A0A7J6VLY5_THATH</name>
<evidence type="ECO:0000313" key="5">
    <source>
        <dbReference type="EMBL" id="KAF5185150.1"/>
    </source>
</evidence>
<dbReference type="FunFam" id="3.40.50.300:FF:001091">
    <property type="entry name" value="Probable disease resistance protein At1g61300"/>
    <property type="match status" value="1"/>
</dbReference>
<dbReference type="GO" id="GO:0043531">
    <property type="term" value="F:ADP binding"/>
    <property type="evidence" value="ECO:0007669"/>
    <property type="project" value="InterPro"/>
</dbReference>
<dbReference type="PRINTS" id="PR00364">
    <property type="entry name" value="DISEASERSIST"/>
</dbReference>
<keyword evidence="2" id="KW-0067">ATP-binding</keyword>
<dbReference type="GO" id="GO:0005524">
    <property type="term" value="F:ATP binding"/>
    <property type="evidence" value="ECO:0007669"/>
    <property type="project" value="UniProtKB-KW"/>
</dbReference>